<comment type="caution">
    <text evidence="1">The sequence shown here is derived from an EMBL/GenBank/DDBJ whole genome shotgun (WGS) entry which is preliminary data.</text>
</comment>
<dbReference type="AlphaFoldDB" id="S2E1S9"/>
<dbReference type="Proteomes" id="UP000006073">
    <property type="component" value="Unassembled WGS sequence"/>
</dbReference>
<proteinExistence type="predicted"/>
<protein>
    <submittedName>
        <fullName evidence="1">Uncharacterized protein</fullName>
    </submittedName>
</protein>
<name>S2E1S9_INDAL</name>
<accession>S2E1S9</accession>
<gene>
    <name evidence="1" type="ORF">A33Q_2621</name>
</gene>
<evidence type="ECO:0000313" key="1">
    <source>
        <dbReference type="EMBL" id="EOZ96028.1"/>
    </source>
</evidence>
<evidence type="ECO:0000313" key="2">
    <source>
        <dbReference type="Proteomes" id="UP000006073"/>
    </source>
</evidence>
<reference evidence="1 2" key="1">
    <citation type="journal article" date="2013" name="Genome Announc.">
        <title>Draft Genome Sequence of Indibacter alkaliphilus Strain LW1T, Isolated from Lonar Lake, a Haloalkaline Lake in the Buldana District of Maharashtra, India.</title>
        <authorList>
            <person name="Singh A."/>
            <person name="Kumar Jangir P."/>
            <person name="Sharma R."/>
            <person name="Singh A."/>
            <person name="Kumar Pinnaka A."/>
            <person name="Shivaji S."/>
        </authorList>
    </citation>
    <scope>NUCLEOTIDE SEQUENCE [LARGE SCALE GENOMIC DNA]</scope>
    <source>
        <strain evidence="2">CCUG 57479 / KCTC 22604 / LW1</strain>
    </source>
</reference>
<keyword evidence="2" id="KW-1185">Reference proteome</keyword>
<organism evidence="1 2">
    <name type="scientific">Indibacter alkaliphilus (strain CCUG 57479 / KCTC 22604 / LW1)</name>
    <dbReference type="NCBI Taxonomy" id="1189612"/>
    <lineage>
        <taxon>Bacteria</taxon>
        <taxon>Pseudomonadati</taxon>
        <taxon>Bacteroidota</taxon>
        <taxon>Cytophagia</taxon>
        <taxon>Cytophagales</taxon>
        <taxon>Cyclobacteriaceae</taxon>
    </lineage>
</organism>
<sequence>MALKPFFSIRFTRKLPNENQGKKDFQKKIRSTEGVARWKNRFLEKPASQAQIH</sequence>
<dbReference type="EMBL" id="ALWO02000036">
    <property type="protein sequence ID" value="EOZ96028.1"/>
    <property type="molecule type" value="Genomic_DNA"/>
</dbReference>